<dbReference type="InterPro" id="IPR011075">
    <property type="entry name" value="TetR_C"/>
</dbReference>
<dbReference type="SUPFAM" id="SSF48498">
    <property type="entry name" value="Tetracyclin repressor-like, C-terminal domain"/>
    <property type="match status" value="1"/>
</dbReference>
<dbReference type="InterPro" id="IPR036271">
    <property type="entry name" value="Tet_transcr_reg_TetR-rel_C_sf"/>
</dbReference>
<dbReference type="SUPFAM" id="SSF46689">
    <property type="entry name" value="Homeodomain-like"/>
    <property type="match status" value="1"/>
</dbReference>
<dbReference type="PRINTS" id="PR00455">
    <property type="entry name" value="HTHTETR"/>
</dbReference>
<keyword evidence="1" id="KW-0805">Transcription regulation</keyword>
<evidence type="ECO:0000259" key="5">
    <source>
        <dbReference type="PROSITE" id="PS50977"/>
    </source>
</evidence>
<dbReference type="EMBL" id="MLCF01000051">
    <property type="protein sequence ID" value="OIV37501.1"/>
    <property type="molecule type" value="Genomic_DNA"/>
</dbReference>
<dbReference type="PROSITE" id="PS50977">
    <property type="entry name" value="HTH_TETR_2"/>
    <property type="match status" value="1"/>
</dbReference>
<evidence type="ECO:0000313" key="6">
    <source>
        <dbReference type="EMBL" id="OIV37501.1"/>
    </source>
</evidence>
<dbReference type="Gene3D" id="1.10.10.60">
    <property type="entry name" value="Homeodomain-like"/>
    <property type="match status" value="1"/>
</dbReference>
<evidence type="ECO:0000313" key="7">
    <source>
        <dbReference type="Proteomes" id="UP000243342"/>
    </source>
</evidence>
<dbReference type="InterPro" id="IPR009057">
    <property type="entry name" value="Homeodomain-like_sf"/>
</dbReference>
<dbReference type="PANTHER" id="PTHR30055:SF148">
    <property type="entry name" value="TETR-FAMILY TRANSCRIPTIONAL REGULATOR"/>
    <property type="match status" value="1"/>
</dbReference>
<organism evidence="6 7">
    <name type="scientific">Mangrovactinospora gilvigrisea</name>
    <dbReference type="NCBI Taxonomy" id="1428644"/>
    <lineage>
        <taxon>Bacteria</taxon>
        <taxon>Bacillati</taxon>
        <taxon>Actinomycetota</taxon>
        <taxon>Actinomycetes</taxon>
        <taxon>Kitasatosporales</taxon>
        <taxon>Streptomycetaceae</taxon>
        <taxon>Mangrovactinospora</taxon>
    </lineage>
</organism>
<dbReference type="STRING" id="1428644.BIV57_10700"/>
<reference evidence="6 7" key="1">
    <citation type="submission" date="2016-10" db="EMBL/GenBank/DDBJ databases">
        <title>Genome sequence of Streptomyces gilvigriseus MUSC 26.</title>
        <authorList>
            <person name="Lee L.-H."/>
            <person name="Ser H.-L."/>
        </authorList>
    </citation>
    <scope>NUCLEOTIDE SEQUENCE [LARGE SCALE GENOMIC DNA]</scope>
    <source>
        <strain evidence="6 7">MUSC 26</strain>
    </source>
</reference>
<evidence type="ECO:0000256" key="2">
    <source>
        <dbReference type="ARBA" id="ARBA00023125"/>
    </source>
</evidence>
<dbReference type="Pfam" id="PF00440">
    <property type="entry name" value="TetR_N"/>
    <property type="match status" value="1"/>
</dbReference>
<gene>
    <name evidence="6" type="ORF">BIV57_10700</name>
</gene>
<sequence length="189" mass="20484">MTATQPATRPGGRSARVREAVFKAAQELAAEQGTEKLTLPCVATRAGVNPTTLYRRWGSMAGLLADIAATRIRHTEVPDTGSLAGDLGAFAEAVLQDLRQPGGIAILSIEVDSDLRARRDGLRRCRELRTSQLEQILDQERRRNGGAEPGLTVERINDRLVAPLYYRVLHDIPGADAAYARGLAAELTD</sequence>
<name>A0A1J7BFZ4_9ACTN</name>
<evidence type="ECO:0000256" key="4">
    <source>
        <dbReference type="PROSITE-ProRule" id="PRU00335"/>
    </source>
</evidence>
<feature type="domain" description="HTH tetR-type" evidence="5">
    <location>
        <begin position="15"/>
        <end position="75"/>
    </location>
</feature>
<keyword evidence="7" id="KW-1185">Reference proteome</keyword>
<evidence type="ECO:0000256" key="1">
    <source>
        <dbReference type="ARBA" id="ARBA00023015"/>
    </source>
</evidence>
<dbReference type="InterPro" id="IPR001647">
    <property type="entry name" value="HTH_TetR"/>
</dbReference>
<dbReference type="Gene3D" id="1.10.357.10">
    <property type="entry name" value="Tetracycline Repressor, domain 2"/>
    <property type="match status" value="1"/>
</dbReference>
<dbReference type="GO" id="GO:0003700">
    <property type="term" value="F:DNA-binding transcription factor activity"/>
    <property type="evidence" value="ECO:0007669"/>
    <property type="project" value="TreeGrafter"/>
</dbReference>
<keyword evidence="3" id="KW-0804">Transcription</keyword>
<dbReference type="RefSeq" id="WP_071656536.1">
    <property type="nucleotide sequence ID" value="NZ_MLCF01000051.1"/>
</dbReference>
<dbReference type="PANTHER" id="PTHR30055">
    <property type="entry name" value="HTH-TYPE TRANSCRIPTIONAL REGULATOR RUTR"/>
    <property type="match status" value="1"/>
</dbReference>
<dbReference type="OrthoDB" id="9796019at2"/>
<feature type="DNA-binding region" description="H-T-H motif" evidence="4">
    <location>
        <begin position="38"/>
        <end position="57"/>
    </location>
</feature>
<protein>
    <recommendedName>
        <fullName evidence="5">HTH tetR-type domain-containing protein</fullName>
    </recommendedName>
</protein>
<keyword evidence="2 4" id="KW-0238">DNA-binding</keyword>
<proteinExistence type="predicted"/>
<accession>A0A1J7BFZ4</accession>
<dbReference type="InterPro" id="IPR050109">
    <property type="entry name" value="HTH-type_TetR-like_transc_reg"/>
</dbReference>
<dbReference type="Proteomes" id="UP000243342">
    <property type="component" value="Unassembled WGS sequence"/>
</dbReference>
<comment type="caution">
    <text evidence="6">The sequence shown here is derived from an EMBL/GenBank/DDBJ whole genome shotgun (WGS) entry which is preliminary data.</text>
</comment>
<dbReference type="AlphaFoldDB" id="A0A1J7BFZ4"/>
<dbReference type="Pfam" id="PF16859">
    <property type="entry name" value="TetR_C_11"/>
    <property type="match status" value="1"/>
</dbReference>
<evidence type="ECO:0000256" key="3">
    <source>
        <dbReference type="ARBA" id="ARBA00023163"/>
    </source>
</evidence>
<dbReference type="GO" id="GO:0000976">
    <property type="term" value="F:transcription cis-regulatory region binding"/>
    <property type="evidence" value="ECO:0007669"/>
    <property type="project" value="TreeGrafter"/>
</dbReference>